<dbReference type="InterPro" id="IPR003461">
    <property type="entry name" value="Keratin"/>
</dbReference>
<dbReference type="AlphaFoldDB" id="H9GSZ5"/>
<dbReference type="GO" id="GO:0005882">
    <property type="term" value="C:intermediate filament"/>
    <property type="evidence" value="ECO:0007669"/>
    <property type="project" value="UniProtKB-KW"/>
</dbReference>
<sequence length="118" mass="11797">MFCGNPCYRPTCTIPSCSSAPVIPLGGCYGGSAAPASSLGIVPGVNPSCINQLPPSEVVIQPSPTIVTIPGPILSASCEPLAVGGYTPCASGSGGYLGYGRGSCCRPRRRFSICGSPC</sequence>
<keyword evidence="4" id="KW-1185">Reference proteome</keyword>
<comment type="similarity">
    <text evidence="1">Belongs to the avian keratin family.</text>
</comment>
<dbReference type="PANTHER" id="PTHR31203:SF1">
    <property type="entry name" value="BETA-KERATIN-RELATED PROTEIN-RELATED"/>
    <property type="match status" value="1"/>
</dbReference>
<proteinExistence type="inferred from homology"/>
<dbReference type="Proteomes" id="UP000001646">
    <property type="component" value="Unplaced"/>
</dbReference>
<dbReference type="InParanoid" id="H9GSZ5"/>
<dbReference type="GeneTree" id="ENSGT01030000234722"/>
<dbReference type="STRING" id="28377.ENSACAP00000019763"/>
<dbReference type="Ensembl" id="ENSACAT00000024325.2">
    <property type="protein sequence ID" value="ENSACAP00000019763.2"/>
    <property type="gene ID" value="ENSACAG00000024689.2"/>
</dbReference>
<dbReference type="PANTHER" id="PTHR31203">
    <property type="entry name" value="BETA-KERATIN-RELATED PROTEIN-RELATED"/>
    <property type="match status" value="1"/>
</dbReference>
<organism evidence="3 4">
    <name type="scientific">Anolis carolinensis</name>
    <name type="common">Green anole</name>
    <name type="synonym">American chameleon</name>
    <dbReference type="NCBI Taxonomy" id="28377"/>
    <lineage>
        <taxon>Eukaryota</taxon>
        <taxon>Metazoa</taxon>
        <taxon>Chordata</taxon>
        <taxon>Craniata</taxon>
        <taxon>Vertebrata</taxon>
        <taxon>Euteleostomi</taxon>
        <taxon>Lepidosauria</taxon>
        <taxon>Squamata</taxon>
        <taxon>Bifurcata</taxon>
        <taxon>Unidentata</taxon>
        <taxon>Episquamata</taxon>
        <taxon>Toxicofera</taxon>
        <taxon>Iguania</taxon>
        <taxon>Dactyloidae</taxon>
        <taxon>Anolis</taxon>
    </lineage>
</organism>
<dbReference type="Bgee" id="ENSACAG00000024689">
    <property type="expression patterns" value="Expressed in adrenal gland and 2 other cell types or tissues"/>
</dbReference>
<protein>
    <recommendedName>
        <fullName evidence="5">Keratin</fullName>
    </recommendedName>
</protein>
<reference evidence="3" key="1">
    <citation type="submission" date="2009-12" db="EMBL/GenBank/DDBJ databases">
        <title>The Genome Sequence of Anolis carolinensis (Green Anole Lizard).</title>
        <authorList>
            <consortium name="The Genome Sequencing Platform"/>
            <person name="Di Palma F."/>
            <person name="Alfoldi J."/>
            <person name="Heiman D."/>
            <person name="Young S."/>
            <person name="Grabherr M."/>
            <person name="Johnson J."/>
            <person name="Lander E.S."/>
            <person name="Lindblad-Toh K."/>
        </authorList>
    </citation>
    <scope>NUCLEOTIDE SEQUENCE [LARGE SCALE GENOMIC DNA]</scope>
    <source>
        <strain evidence="3">JBL SC #1</strain>
    </source>
</reference>
<dbReference type="HOGENOM" id="CLU_2090149_0_0_1"/>
<dbReference type="Pfam" id="PF02422">
    <property type="entry name" value="Keratin"/>
    <property type="match status" value="1"/>
</dbReference>
<reference evidence="3" key="2">
    <citation type="submission" date="2025-08" db="UniProtKB">
        <authorList>
            <consortium name="Ensembl"/>
        </authorList>
    </citation>
    <scope>IDENTIFICATION</scope>
</reference>
<evidence type="ECO:0000256" key="1">
    <source>
        <dbReference type="ARBA" id="ARBA00008702"/>
    </source>
</evidence>
<evidence type="ECO:0000313" key="3">
    <source>
        <dbReference type="Ensembl" id="ENSACAP00000019763.2"/>
    </source>
</evidence>
<name>H9GSZ5_ANOCA</name>
<dbReference type="GO" id="GO:0005200">
    <property type="term" value="F:structural constituent of cytoskeleton"/>
    <property type="evidence" value="ECO:0007669"/>
    <property type="project" value="InterPro"/>
</dbReference>
<reference evidence="3" key="3">
    <citation type="submission" date="2025-09" db="UniProtKB">
        <authorList>
            <consortium name="Ensembl"/>
        </authorList>
    </citation>
    <scope>IDENTIFICATION</scope>
</reference>
<evidence type="ECO:0000313" key="4">
    <source>
        <dbReference type="Proteomes" id="UP000001646"/>
    </source>
</evidence>
<evidence type="ECO:0000256" key="2">
    <source>
        <dbReference type="ARBA" id="ARBA00022744"/>
    </source>
</evidence>
<keyword evidence="2" id="KW-0416">Keratin</keyword>
<evidence type="ECO:0008006" key="5">
    <source>
        <dbReference type="Google" id="ProtNLM"/>
    </source>
</evidence>
<accession>H9GSZ5</accession>